<sequence length="168" mass="18513">MVDTGVNTVLFLCTHNSARSVMAESILNRMGQGRFKAYSAGSHPSGRINPHVRDLLTRLGYDLSDTRSKDWSEFAQPGAPALDFIITVCDQAAGEVCPIWPGQPLTAHWGFPDPSSATGTDAEKAAFTADVYRMIERRLSIFTSLPMATLDRMALKRRMDEIAEESHP</sequence>
<dbReference type="Proteomes" id="UP000234752">
    <property type="component" value="Chromosome eg_2"/>
</dbReference>
<dbReference type="InterPro" id="IPR023485">
    <property type="entry name" value="Ptyr_pPase"/>
</dbReference>
<organism evidence="1 2">
    <name type="scientific">Niveispirillum cyanobacteriorum</name>
    <dbReference type="NCBI Taxonomy" id="1612173"/>
    <lineage>
        <taxon>Bacteria</taxon>
        <taxon>Pseudomonadati</taxon>
        <taxon>Pseudomonadota</taxon>
        <taxon>Alphaproteobacteria</taxon>
        <taxon>Rhodospirillales</taxon>
        <taxon>Azospirillaceae</taxon>
        <taxon>Niveispirillum</taxon>
    </lineage>
</organism>
<evidence type="ECO:0000313" key="2">
    <source>
        <dbReference type="Proteomes" id="UP000234752"/>
    </source>
</evidence>
<dbReference type="KEGG" id="ncb:C0V82_19285"/>
<dbReference type="CDD" id="cd16345">
    <property type="entry name" value="LMWP_ArsC"/>
    <property type="match status" value="1"/>
</dbReference>
<dbReference type="Gene3D" id="3.40.50.2300">
    <property type="match status" value="1"/>
</dbReference>
<keyword evidence="2" id="KW-1185">Reference proteome</keyword>
<dbReference type="PANTHER" id="PTHR43428">
    <property type="entry name" value="ARSENATE REDUCTASE"/>
    <property type="match status" value="1"/>
</dbReference>
<evidence type="ECO:0000313" key="1">
    <source>
        <dbReference type="EMBL" id="AUN32505.1"/>
    </source>
</evidence>
<dbReference type="EMBL" id="CP025612">
    <property type="protein sequence ID" value="AUN32505.1"/>
    <property type="molecule type" value="Genomic_DNA"/>
</dbReference>
<dbReference type="RefSeq" id="WP_102114040.1">
    <property type="nucleotide sequence ID" value="NZ_BMGN01000007.1"/>
</dbReference>
<accession>A0A2K9NJK4</accession>
<dbReference type="Pfam" id="PF01451">
    <property type="entry name" value="LMWPc"/>
    <property type="match status" value="1"/>
</dbReference>
<proteinExistence type="predicted"/>
<dbReference type="PANTHER" id="PTHR43428:SF1">
    <property type="entry name" value="ARSENATE REDUCTASE"/>
    <property type="match status" value="1"/>
</dbReference>
<name>A0A2K9NJK4_9PROT</name>
<protein>
    <submittedName>
        <fullName evidence="1">ArsR family transcriptional regulator</fullName>
    </submittedName>
</protein>
<dbReference type="AlphaFoldDB" id="A0A2K9NJK4"/>
<dbReference type="OrthoDB" id="9793058at2"/>
<dbReference type="SUPFAM" id="SSF52788">
    <property type="entry name" value="Phosphotyrosine protein phosphatases I"/>
    <property type="match status" value="1"/>
</dbReference>
<dbReference type="InterPro" id="IPR036196">
    <property type="entry name" value="Ptyr_pPase_sf"/>
</dbReference>
<gene>
    <name evidence="1" type="ORF">C0V82_19285</name>
</gene>
<reference evidence="1 2" key="1">
    <citation type="submission" date="2017-12" db="EMBL/GenBank/DDBJ databases">
        <title>Genomes of bacteria within cyanobacterial aggregates.</title>
        <authorList>
            <person name="Cai H."/>
        </authorList>
    </citation>
    <scope>NUCLEOTIDE SEQUENCE [LARGE SCALE GENOMIC DNA]</scope>
    <source>
        <strain evidence="1 2">TH16</strain>
    </source>
</reference>
<dbReference type="SMART" id="SM00226">
    <property type="entry name" value="LMWPc"/>
    <property type="match status" value="1"/>
</dbReference>